<feature type="region of interest" description="Disordered" evidence="1">
    <location>
        <begin position="22"/>
        <end position="52"/>
    </location>
</feature>
<dbReference type="EMBL" id="SUMC01000090">
    <property type="protein sequence ID" value="TKA00110.1"/>
    <property type="molecule type" value="Genomic_DNA"/>
</dbReference>
<sequence>MDLSLDLGQMLLGEGFARFRVGDPAGGGEVQDQPRRAGLRRGEDQPAVVESQAVADEVGEQFEQFALLSRS</sequence>
<reference evidence="2 3" key="1">
    <citation type="submission" date="2019-04" db="EMBL/GenBank/DDBJ databases">
        <title>Streptomyces oryziradicis sp. nov., a novel actinomycete isolated from rhizosphere soil of rice (Oryza sativa L.).</title>
        <authorList>
            <person name="Li C."/>
        </authorList>
    </citation>
    <scope>NUCLEOTIDE SEQUENCE [LARGE SCALE GENOMIC DNA]</scope>
    <source>
        <strain evidence="2 3">NEAU-C40</strain>
    </source>
</reference>
<gene>
    <name evidence="2" type="ORF">FCI23_43570</name>
</gene>
<protein>
    <submittedName>
        <fullName evidence="2">Uncharacterized protein</fullName>
    </submittedName>
</protein>
<keyword evidence="3" id="KW-1185">Reference proteome</keyword>
<dbReference type="RefSeq" id="WP_136729593.1">
    <property type="nucleotide sequence ID" value="NZ_SUMC01000090.1"/>
</dbReference>
<comment type="caution">
    <text evidence="2">The sequence shown here is derived from an EMBL/GenBank/DDBJ whole genome shotgun (WGS) entry which is preliminary data.</text>
</comment>
<proteinExistence type="predicted"/>
<accession>A0A4U0RV94</accession>
<evidence type="ECO:0000256" key="1">
    <source>
        <dbReference type="SAM" id="MobiDB-lite"/>
    </source>
</evidence>
<dbReference type="AlphaFoldDB" id="A0A4U0RV94"/>
<organism evidence="2 3">
    <name type="scientific">Actinacidiphila oryziradicis</name>
    <dbReference type="NCBI Taxonomy" id="2571141"/>
    <lineage>
        <taxon>Bacteria</taxon>
        <taxon>Bacillati</taxon>
        <taxon>Actinomycetota</taxon>
        <taxon>Actinomycetes</taxon>
        <taxon>Kitasatosporales</taxon>
        <taxon>Streptomycetaceae</taxon>
        <taxon>Actinacidiphila</taxon>
    </lineage>
</organism>
<feature type="compositionally biased region" description="Basic and acidic residues" evidence="1">
    <location>
        <begin position="32"/>
        <end position="44"/>
    </location>
</feature>
<evidence type="ECO:0000313" key="3">
    <source>
        <dbReference type="Proteomes" id="UP000305778"/>
    </source>
</evidence>
<dbReference type="Proteomes" id="UP000305778">
    <property type="component" value="Unassembled WGS sequence"/>
</dbReference>
<name>A0A4U0RV94_9ACTN</name>
<evidence type="ECO:0000313" key="2">
    <source>
        <dbReference type="EMBL" id="TKA00110.1"/>
    </source>
</evidence>